<evidence type="ECO:0000313" key="2">
    <source>
        <dbReference type="Proteomes" id="UP000004259"/>
    </source>
</evidence>
<dbReference type="EMBL" id="ADKM02000130">
    <property type="protein sequence ID" value="EGC01369.1"/>
    <property type="molecule type" value="Genomic_DNA"/>
</dbReference>
<name>E9SHE7_RUMAL</name>
<organism evidence="1 2">
    <name type="scientific">Ruminococcus albus 8</name>
    <dbReference type="NCBI Taxonomy" id="246199"/>
    <lineage>
        <taxon>Bacteria</taxon>
        <taxon>Bacillati</taxon>
        <taxon>Bacillota</taxon>
        <taxon>Clostridia</taxon>
        <taxon>Eubacteriales</taxon>
        <taxon>Oscillospiraceae</taxon>
        <taxon>Ruminococcus</taxon>
    </lineage>
</organism>
<dbReference type="Proteomes" id="UP000004259">
    <property type="component" value="Unassembled WGS sequence"/>
</dbReference>
<dbReference type="AlphaFoldDB" id="E9SHE7"/>
<proteinExistence type="predicted"/>
<comment type="caution">
    <text evidence="1">The sequence shown here is derived from an EMBL/GenBank/DDBJ whole genome shotgun (WGS) entry which is preliminary data.</text>
</comment>
<accession>E9SHE7</accession>
<reference evidence="1 2" key="1">
    <citation type="submission" date="2011-02" db="EMBL/GenBank/DDBJ databases">
        <authorList>
            <person name="Nelson K.E."/>
            <person name="Sutton G."/>
            <person name="Torralba M."/>
            <person name="Durkin S."/>
            <person name="Harkins D."/>
            <person name="Montgomery R."/>
            <person name="Ziemer C."/>
            <person name="Klaassens E."/>
            <person name="Ocuiv P."/>
            <person name="Morrison M."/>
        </authorList>
    </citation>
    <scope>NUCLEOTIDE SEQUENCE [LARGE SCALE GENOMIC DNA]</scope>
    <source>
        <strain evidence="1 2">8</strain>
    </source>
</reference>
<sequence length="50" mass="5724">MPKSENFLCFLVWCERRGLMVQIECEAKVGIGAKRFAHADKAARSMSFFI</sequence>
<keyword evidence="2" id="KW-1185">Reference proteome</keyword>
<gene>
    <name evidence="1" type="ORF">CUS_7676</name>
</gene>
<evidence type="ECO:0000313" key="1">
    <source>
        <dbReference type="EMBL" id="EGC01369.1"/>
    </source>
</evidence>
<dbReference type="STRING" id="246199.CUS_7676"/>
<protein>
    <submittedName>
        <fullName evidence="1">Uncharacterized protein</fullName>
    </submittedName>
</protein>